<feature type="region of interest" description="Disordered" evidence="8">
    <location>
        <begin position="70"/>
        <end position="105"/>
    </location>
</feature>
<evidence type="ECO:0000256" key="8">
    <source>
        <dbReference type="SAM" id="MobiDB-lite"/>
    </source>
</evidence>
<accession>A0AAN7BXA6</accession>
<reference evidence="9" key="2">
    <citation type="submission" date="2023-05" db="EMBL/GenBank/DDBJ databases">
        <authorList>
            <consortium name="Lawrence Berkeley National Laboratory"/>
            <person name="Steindorff A."/>
            <person name="Hensen N."/>
            <person name="Bonometti L."/>
            <person name="Westerberg I."/>
            <person name="Brannstrom I.O."/>
            <person name="Guillou S."/>
            <person name="Cros-Aarteil S."/>
            <person name="Calhoun S."/>
            <person name="Haridas S."/>
            <person name="Kuo A."/>
            <person name="Mondo S."/>
            <person name="Pangilinan J."/>
            <person name="Riley R."/>
            <person name="Labutti K."/>
            <person name="Andreopoulos B."/>
            <person name="Lipzen A."/>
            <person name="Chen C."/>
            <person name="Yanf M."/>
            <person name="Daum C."/>
            <person name="Ng V."/>
            <person name="Clum A."/>
            <person name="Ohm R."/>
            <person name="Martin F."/>
            <person name="Silar P."/>
            <person name="Natvig D."/>
            <person name="Lalanne C."/>
            <person name="Gautier V."/>
            <person name="Ament-Velasquez S.L."/>
            <person name="Kruys A."/>
            <person name="Hutchinson M.I."/>
            <person name="Powell A.J."/>
            <person name="Barry K."/>
            <person name="Miller A.N."/>
            <person name="Grigoriev I.V."/>
            <person name="Debuchy R."/>
            <person name="Gladieux P."/>
            <person name="Thoren M.H."/>
            <person name="Johannesson H."/>
        </authorList>
    </citation>
    <scope>NUCLEOTIDE SEQUENCE</scope>
    <source>
        <strain evidence="9">CBS 990.96</strain>
    </source>
</reference>
<feature type="compositionally biased region" description="Basic and acidic residues" evidence="8">
    <location>
        <begin position="70"/>
        <end position="80"/>
    </location>
</feature>
<evidence type="ECO:0000256" key="4">
    <source>
        <dbReference type="ARBA" id="ARBA00023128"/>
    </source>
</evidence>
<proteinExistence type="inferred from homology"/>
<dbReference type="EMBL" id="MU865293">
    <property type="protein sequence ID" value="KAK4231300.1"/>
    <property type="molecule type" value="Genomic_DNA"/>
</dbReference>
<organism evidence="9 10">
    <name type="scientific">Podospora fimiseda</name>
    <dbReference type="NCBI Taxonomy" id="252190"/>
    <lineage>
        <taxon>Eukaryota</taxon>
        <taxon>Fungi</taxon>
        <taxon>Dikarya</taxon>
        <taxon>Ascomycota</taxon>
        <taxon>Pezizomycotina</taxon>
        <taxon>Sordariomycetes</taxon>
        <taxon>Sordariomycetidae</taxon>
        <taxon>Sordariales</taxon>
        <taxon>Podosporaceae</taxon>
        <taxon>Podospora</taxon>
    </lineage>
</organism>
<dbReference type="Gene3D" id="6.10.330.20">
    <property type="match status" value="1"/>
</dbReference>
<protein>
    <recommendedName>
        <fullName evidence="6">Large ribosomal subunit protein uL29m</fullName>
    </recommendedName>
    <alternativeName>
        <fullName evidence="7">54S ribosomal protein L4, mitochondrial</fullName>
    </alternativeName>
</protein>
<keyword evidence="3 9" id="KW-0689">Ribosomal protein</keyword>
<dbReference type="PANTHER" id="PTHR21183">
    <property type="entry name" value="RIBOSOMAL PROTEIN L47, MITOCHONDRIAL-RELATED"/>
    <property type="match status" value="1"/>
</dbReference>
<comment type="subcellular location">
    <subcellularLocation>
        <location evidence="1">Mitochondrion</location>
    </subcellularLocation>
</comment>
<gene>
    <name evidence="9" type="ORF">QBC38DRAFT_466413</name>
</gene>
<comment type="caution">
    <text evidence="9">The sequence shown here is derived from an EMBL/GenBank/DDBJ whole genome shotgun (WGS) entry which is preliminary data.</text>
</comment>
<keyword evidence="10" id="KW-1185">Reference proteome</keyword>
<reference evidence="9" key="1">
    <citation type="journal article" date="2023" name="Mol. Phylogenet. Evol.">
        <title>Genome-scale phylogeny and comparative genomics of the fungal order Sordariales.</title>
        <authorList>
            <person name="Hensen N."/>
            <person name="Bonometti L."/>
            <person name="Westerberg I."/>
            <person name="Brannstrom I.O."/>
            <person name="Guillou S."/>
            <person name="Cros-Aarteil S."/>
            <person name="Calhoun S."/>
            <person name="Haridas S."/>
            <person name="Kuo A."/>
            <person name="Mondo S."/>
            <person name="Pangilinan J."/>
            <person name="Riley R."/>
            <person name="LaButti K."/>
            <person name="Andreopoulos B."/>
            <person name="Lipzen A."/>
            <person name="Chen C."/>
            <person name="Yan M."/>
            <person name="Daum C."/>
            <person name="Ng V."/>
            <person name="Clum A."/>
            <person name="Steindorff A."/>
            <person name="Ohm R.A."/>
            <person name="Martin F."/>
            <person name="Silar P."/>
            <person name="Natvig D.O."/>
            <person name="Lalanne C."/>
            <person name="Gautier V."/>
            <person name="Ament-Velasquez S.L."/>
            <person name="Kruys A."/>
            <person name="Hutchinson M.I."/>
            <person name="Powell A.J."/>
            <person name="Barry K."/>
            <person name="Miller A.N."/>
            <person name="Grigoriev I.V."/>
            <person name="Debuchy R."/>
            <person name="Gladieux P."/>
            <person name="Hiltunen Thoren M."/>
            <person name="Johannesson H."/>
        </authorList>
    </citation>
    <scope>NUCLEOTIDE SEQUENCE</scope>
    <source>
        <strain evidence="9">CBS 990.96</strain>
    </source>
</reference>
<dbReference type="GO" id="GO:0003735">
    <property type="term" value="F:structural constituent of ribosome"/>
    <property type="evidence" value="ECO:0007669"/>
    <property type="project" value="InterPro"/>
</dbReference>
<evidence type="ECO:0000256" key="3">
    <source>
        <dbReference type="ARBA" id="ARBA00022980"/>
    </source>
</evidence>
<name>A0AAN7BXA6_9PEZI</name>
<dbReference type="AlphaFoldDB" id="A0AAN7BXA6"/>
<dbReference type="GO" id="GO:0032543">
    <property type="term" value="P:mitochondrial translation"/>
    <property type="evidence" value="ECO:0007669"/>
    <property type="project" value="TreeGrafter"/>
</dbReference>
<feature type="region of interest" description="Disordered" evidence="8">
    <location>
        <begin position="223"/>
        <end position="255"/>
    </location>
</feature>
<evidence type="ECO:0000313" key="10">
    <source>
        <dbReference type="Proteomes" id="UP001301958"/>
    </source>
</evidence>
<comment type="similarity">
    <text evidence="2">Belongs to the universal ribosomal protein uL29 family.</text>
</comment>
<dbReference type="PANTHER" id="PTHR21183:SF18">
    <property type="entry name" value="LARGE RIBOSOMAL SUBUNIT PROTEIN UL29M"/>
    <property type="match status" value="1"/>
</dbReference>
<sequence>MATAAIRPSMGAAVSRISTMSRAQKPLQLACRRAIPASSSRPQPQQQQKVAPISTTAALLKRHTYVGARCNKDMNKKRGESALSRSGTRWRLSMSDEPLPKPVPREELPKIVTDENHGLWDFFRDRNAVAATPDEDAKHGRGWTVEELRHKSWDDLHRLWWVCVKERNRISTANYERGKSVLGFGEAESATREKEVKLTMRNIKHCLTERFYAWEDAVQLAKKDPEVDLSGKGPAFTPSQYLEDEVPSKQAQAQE</sequence>
<dbReference type="Pfam" id="PF06984">
    <property type="entry name" value="MRP-L47"/>
    <property type="match status" value="1"/>
</dbReference>
<dbReference type="InterPro" id="IPR038340">
    <property type="entry name" value="MRP-L47_sf"/>
</dbReference>
<evidence type="ECO:0000256" key="1">
    <source>
        <dbReference type="ARBA" id="ARBA00004173"/>
    </source>
</evidence>
<evidence type="ECO:0000256" key="2">
    <source>
        <dbReference type="ARBA" id="ARBA00009254"/>
    </source>
</evidence>
<keyword evidence="4" id="KW-0496">Mitochondrion</keyword>
<dbReference type="InterPro" id="IPR010729">
    <property type="entry name" value="Ribosomal_uL29_mit"/>
</dbReference>
<evidence type="ECO:0000313" key="9">
    <source>
        <dbReference type="EMBL" id="KAK4231300.1"/>
    </source>
</evidence>
<evidence type="ECO:0000256" key="7">
    <source>
        <dbReference type="ARBA" id="ARBA00035399"/>
    </source>
</evidence>
<keyword evidence="5" id="KW-0687">Ribonucleoprotein</keyword>
<dbReference type="GO" id="GO:0005762">
    <property type="term" value="C:mitochondrial large ribosomal subunit"/>
    <property type="evidence" value="ECO:0007669"/>
    <property type="project" value="TreeGrafter"/>
</dbReference>
<evidence type="ECO:0000256" key="5">
    <source>
        <dbReference type="ARBA" id="ARBA00023274"/>
    </source>
</evidence>
<dbReference type="Proteomes" id="UP001301958">
    <property type="component" value="Unassembled WGS sequence"/>
</dbReference>
<evidence type="ECO:0000256" key="6">
    <source>
        <dbReference type="ARBA" id="ARBA00035289"/>
    </source>
</evidence>